<feature type="transmembrane region" description="Helical" evidence="6">
    <location>
        <begin position="173"/>
        <end position="189"/>
    </location>
</feature>
<feature type="transmembrane region" description="Helical" evidence="6">
    <location>
        <begin position="69"/>
        <end position="89"/>
    </location>
</feature>
<evidence type="ECO:0000313" key="8">
    <source>
        <dbReference type="Proteomes" id="UP001310890"/>
    </source>
</evidence>
<evidence type="ECO:0000256" key="1">
    <source>
        <dbReference type="ARBA" id="ARBA00004141"/>
    </source>
</evidence>
<keyword evidence="4 6" id="KW-1133">Transmembrane helix</keyword>
<reference evidence="7" key="1">
    <citation type="submission" date="2023-08" db="EMBL/GenBank/DDBJ databases">
        <title>Black Yeasts Isolated from many extreme environments.</title>
        <authorList>
            <person name="Coleine C."/>
            <person name="Stajich J.E."/>
            <person name="Selbmann L."/>
        </authorList>
    </citation>
    <scope>NUCLEOTIDE SEQUENCE</scope>
    <source>
        <strain evidence="7">CCFEE 5401</strain>
    </source>
</reference>
<evidence type="ECO:0000313" key="7">
    <source>
        <dbReference type="EMBL" id="KAK5116935.1"/>
    </source>
</evidence>
<dbReference type="EMBL" id="JAVRRL010000006">
    <property type="protein sequence ID" value="KAK5116935.1"/>
    <property type="molecule type" value="Genomic_DNA"/>
</dbReference>
<name>A0AAN7TNR0_9PEZI</name>
<dbReference type="PANTHER" id="PTHR45649:SF4">
    <property type="entry name" value="TRANSPORTER, PUTATIVE (EUROFUNG)-RELATED"/>
    <property type="match status" value="1"/>
</dbReference>
<evidence type="ECO:0000256" key="6">
    <source>
        <dbReference type="SAM" id="Phobius"/>
    </source>
</evidence>
<evidence type="ECO:0000256" key="3">
    <source>
        <dbReference type="ARBA" id="ARBA00022692"/>
    </source>
</evidence>
<comment type="caution">
    <text evidence="7">The sequence shown here is derived from an EMBL/GenBank/DDBJ whole genome shotgun (WGS) entry which is preliminary data.</text>
</comment>
<dbReference type="Proteomes" id="UP001310890">
    <property type="component" value="Unassembled WGS sequence"/>
</dbReference>
<gene>
    <name evidence="7" type="ORF">LTR62_006656</name>
</gene>
<dbReference type="AlphaFoldDB" id="A0AAN7TNR0"/>
<organism evidence="7 8">
    <name type="scientific">Meristemomyces frigidus</name>
    <dbReference type="NCBI Taxonomy" id="1508187"/>
    <lineage>
        <taxon>Eukaryota</taxon>
        <taxon>Fungi</taxon>
        <taxon>Dikarya</taxon>
        <taxon>Ascomycota</taxon>
        <taxon>Pezizomycotina</taxon>
        <taxon>Dothideomycetes</taxon>
        <taxon>Dothideomycetidae</taxon>
        <taxon>Mycosphaerellales</taxon>
        <taxon>Teratosphaeriaceae</taxon>
        <taxon>Meristemomyces</taxon>
    </lineage>
</organism>
<evidence type="ECO:0000256" key="2">
    <source>
        <dbReference type="ARBA" id="ARBA00022448"/>
    </source>
</evidence>
<dbReference type="Pfam" id="PF13520">
    <property type="entry name" value="AA_permease_2"/>
    <property type="match status" value="1"/>
</dbReference>
<feature type="transmembrane region" description="Helical" evidence="6">
    <location>
        <begin position="140"/>
        <end position="161"/>
    </location>
</feature>
<dbReference type="GO" id="GO:0016020">
    <property type="term" value="C:membrane"/>
    <property type="evidence" value="ECO:0007669"/>
    <property type="project" value="UniProtKB-SubCell"/>
</dbReference>
<proteinExistence type="predicted"/>
<protein>
    <submittedName>
        <fullName evidence="7">Uncharacterized protein</fullName>
    </submittedName>
</protein>
<evidence type="ECO:0000256" key="4">
    <source>
        <dbReference type="ARBA" id="ARBA00022989"/>
    </source>
</evidence>
<keyword evidence="3 6" id="KW-0812">Transmembrane</keyword>
<evidence type="ECO:0000256" key="5">
    <source>
        <dbReference type="ARBA" id="ARBA00023136"/>
    </source>
</evidence>
<dbReference type="InterPro" id="IPR002293">
    <property type="entry name" value="AA/rel_permease1"/>
</dbReference>
<keyword evidence="2" id="KW-0813">Transport</keyword>
<sequence>MGMAYLSCQIYILWCYFGSDFIEHLSEEVQNASVIVPRAIWWSYIAHLRADKGLPGSNWIGHMDKRYQIPFNAICLMSLCAALLSVVVIGSQTAFSVLVSLSTLGIMTTYLISVGCVLLKHLRSRTLPYGRWSFERFGTAVNAFAVLYRLFIVIVCCFPSTQPVDAATANWAPLIWFAVIGLVAVRYGLHGRRAYTPPVQLVAGRKGGGGWVAAFFVGRMGGKMGRRFVWLWIEM</sequence>
<dbReference type="PANTHER" id="PTHR45649">
    <property type="entry name" value="AMINO-ACID PERMEASE BAT1"/>
    <property type="match status" value="1"/>
</dbReference>
<dbReference type="GO" id="GO:0022857">
    <property type="term" value="F:transmembrane transporter activity"/>
    <property type="evidence" value="ECO:0007669"/>
    <property type="project" value="InterPro"/>
</dbReference>
<keyword evidence="5 6" id="KW-0472">Membrane</keyword>
<accession>A0AAN7TNR0</accession>
<feature type="transmembrane region" description="Helical" evidence="6">
    <location>
        <begin position="95"/>
        <end position="119"/>
    </location>
</feature>
<dbReference type="Gene3D" id="1.20.1740.10">
    <property type="entry name" value="Amino acid/polyamine transporter I"/>
    <property type="match status" value="1"/>
</dbReference>
<comment type="subcellular location">
    <subcellularLocation>
        <location evidence="1">Membrane</location>
        <topology evidence="1">Multi-pass membrane protein</topology>
    </subcellularLocation>
</comment>